<protein>
    <submittedName>
        <fullName evidence="2">Uncharacterized protein</fullName>
    </submittedName>
</protein>
<keyword evidence="1" id="KW-1133">Transmembrane helix</keyword>
<accession>A0A1E3QX18</accession>
<organism evidence="2 3">
    <name type="scientific">Babjeviella inositovora NRRL Y-12698</name>
    <dbReference type="NCBI Taxonomy" id="984486"/>
    <lineage>
        <taxon>Eukaryota</taxon>
        <taxon>Fungi</taxon>
        <taxon>Dikarya</taxon>
        <taxon>Ascomycota</taxon>
        <taxon>Saccharomycotina</taxon>
        <taxon>Pichiomycetes</taxon>
        <taxon>Serinales incertae sedis</taxon>
        <taxon>Babjeviella</taxon>
    </lineage>
</organism>
<reference evidence="3" key="1">
    <citation type="submission" date="2016-05" db="EMBL/GenBank/DDBJ databases">
        <title>Comparative genomics of biotechnologically important yeasts.</title>
        <authorList>
            <consortium name="DOE Joint Genome Institute"/>
            <person name="Riley R."/>
            <person name="Haridas S."/>
            <person name="Wolfe K.H."/>
            <person name="Lopes M.R."/>
            <person name="Hittinger C.T."/>
            <person name="Goker M."/>
            <person name="Salamov A."/>
            <person name="Wisecaver J."/>
            <person name="Long T.M."/>
            <person name="Aerts A.L."/>
            <person name="Barry K."/>
            <person name="Choi C."/>
            <person name="Clum A."/>
            <person name="Coughlan A.Y."/>
            <person name="Deshpande S."/>
            <person name="Douglass A.P."/>
            <person name="Hanson S.J."/>
            <person name="Klenk H.-P."/>
            <person name="Labutti K."/>
            <person name="Lapidus A."/>
            <person name="Lindquist E."/>
            <person name="Lipzen A."/>
            <person name="Meier-Kolthoff J.P."/>
            <person name="Ohm R.A."/>
            <person name="Otillar R.P."/>
            <person name="Pangilinan J."/>
            <person name="Peng Y."/>
            <person name="Rokas A."/>
            <person name="Rosa C.A."/>
            <person name="Scheuner C."/>
            <person name="Sibirny A.A."/>
            <person name="Slot J.C."/>
            <person name="Stielow J.B."/>
            <person name="Sun H."/>
            <person name="Kurtzman C.P."/>
            <person name="Blackwell M."/>
            <person name="Grigoriev I.V."/>
            <person name="Jeffries T.W."/>
        </authorList>
    </citation>
    <scope>NUCLEOTIDE SEQUENCE [LARGE SCALE GENOMIC DNA]</scope>
    <source>
        <strain evidence="3">NRRL Y-12698</strain>
    </source>
</reference>
<dbReference type="AlphaFoldDB" id="A0A1E3QX18"/>
<feature type="transmembrane region" description="Helical" evidence="1">
    <location>
        <begin position="72"/>
        <end position="89"/>
    </location>
</feature>
<dbReference type="RefSeq" id="XP_018987551.1">
    <property type="nucleotide sequence ID" value="XM_019127321.1"/>
</dbReference>
<dbReference type="Proteomes" id="UP000094336">
    <property type="component" value="Unassembled WGS sequence"/>
</dbReference>
<evidence type="ECO:0000256" key="1">
    <source>
        <dbReference type="SAM" id="Phobius"/>
    </source>
</evidence>
<proteinExistence type="predicted"/>
<keyword evidence="3" id="KW-1185">Reference proteome</keyword>
<dbReference type="EMBL" id="KV454426">
    <property type="protein sequence ID" value="ODQ82223.1"/>
    <property type="molecule type" value="Genomic_DNA"/>
</dbReference>
<name>A0A1E3QX18_9ASCO</name>
<dbReference type="OrthoDB" id="4080905at2759"/>
<dbReference type="GeneID" id="30145174"/>
<keyword evidence="1" id="KW-0812">Transmembrane</keyword>
<keyword evidence="1" id="KW-0472">Membrane</keyword>
<evidence type="ECO:0000313" key="2">
    <source>
        <dbReference type="EMBL" id="ODQ82223.1"/>
    </source>
</evidence>
<evidence type="ECO:0000313" key="3">
    <source>
        <dbReference type="Proteomes" id="UP000094336"/>
    </source>
</evidence>
<gene>
    <name evidence="2" type="ORF">BABINDRAFT_158863</name>
</gene>
<sequence>MARGIGRLPFHPQHIKPQISLRRFSSVVTYSKPLSFRFYSQQSRHDHRFIESISEAIATAGVRQRTPVFKPLVISFFAGIAVLGVYVVYQTTVNLQTVFVPLWPLPKSRPLDLSDGDVNVTKIQASAERVLLERLTLNAVVQDLFGLPLAVDKCTEFSVWVEEHKHGVWGIEFRPTFLTVTAKWSPILVRFGTRRFLISDIWEKVVLPMGLIPGGGTGKPSAFGNEDGPAIHEVPVTDNANNPVRKEYDVVLSGLVPMATSRPRSVKEGRVLVRSGRVIFKGLVDFEHHQTAKVLDCDLVMEVDDGEGGKRVVTKHLW</sequence>